<reference evidence="2 3" key="1">
    <citation type="journal article" date="2014" name="Proc. Natl. Acad. Sci. U.S.A.">
        <title>Trajectory and genomic determinants of fungal-pathogen speciation and host adaptation.</title>
        <authorList>
            <person name="Hu X."/>
            <person name="Xiao G."/>
            <person name="Zheng P."/>
            <person name="Shang Y."/>
            <person name="Su Y."/>
            <person name="Zhang X."/>
            <person name="Liu X."/>
            <person name="Zhan S."/>
            <person name="St Leger R.J."/>
            <person name="Wang C."/>
        </authorList>
    </citation>
    <scope>NUCLEOTIDE SEQUENCE [LARGE SCALE GENOMIC DNA]</scope>
    <source>
        <strain evidence="2 3">ARSEF 1941</strain>
    </source>
</reference>
<name>A0A0B2WU48_METAS</name>
<evidence type="ECO:0000256" key="1">
    <source>
        <dbReference type="SAM" id="MobiDB-lite"/>
    </source>
</evidence>
<dbReference type="InterPro" id="IPR053203">
    <property type="entry name" value="Cisplatin_resist-associated"/>
</dbReference>
<dbReference type="RefSeq" id="XP_040680662.1">
    <property type="nucleotide sequence ID" value="XM_040821248.1"/>
</dbReference>
<dbReference type="PANTHER" id="PTHR34693">
    <property type="entry name" value="PROTEIN PAR32"/>
    <property type="match status" value="1"/>
</dbReference>
<feature type="compositionally biased region" description="Low complexity" evidence="1">
    <location>
        <begin position="45"/>
        <end position="62"/>
    </location>
</feature>
<feature type="compositionally biased region" description="Low complexity" evidence="1">
    <location>
        <begin position="84"/>
        <end position="96"/>
    </location>
</feature>
<gene>
    <name evidence="2" type="ORF">MAM_02449</name>
</gene>
<dbReference type="InterPro" id="IPR022024">
    <property type="entry name" value="DUF3602"/>
</dbReference>
<dbReference type="Pfam" id="PF12223">
    <property type="entry name" value="DUF3602"/>
    <property type="match status" value="1"/>
</dbReference>
<dbReference type="PANTHER" id="PTHR34693:SF1">
    <property type="entry name" value="PROTEIN PAR32"/>
    <property type="match status" value="1"/>
</dbReference>
<dbReference type="HOGENOM" id="CLU_112553_0_0_1"/>
<dbReference type="AlphaFoldDB" id="A0A0B2WU48"/>
<proteinExistence type="predicted"/>
<feature type="compositionally biased region" description="Basic and acidic residues" evidence="1">
    <location>
        <begin position="139"/>
        <end position="167"/>
    </location>
</feature>
<evidence type="ECO:0000313" key="2">
    <source>
        <dbReference type="EMBL" id="KHN99596.1"/>
    </source>
</evidence>
<protein>
    <submittedName>
        <fullName evidence="2">Uncharacterized protein</fullName>
    </submittedName>
</protein>
<evidence type="ECO:0000313" key="3">
    <source>
        <dbReference type="Proteomes" id="UP000030816"/>
    </source>
</evidence>
<keyword evidence="3" id="KW-1185">Reference proteome</keyword>
<dbReference type="GeneID" id="63736904"/>
<sequence length="167" mass="17817">MTGNDRGAFRRVGRGGAGNVYPAKHDQAAAAATTAADRDLERQDAVAATVQDPAAAGQAIRAGRGGAGNYVDTSPLPGADDAGRSMSRQVAAAVASSRRRQPRRAMGGRGGAGNWTGEEHERRRRRLRGDDDDDDAAEELERKVREAVDKGLKVPEKVHHGREREAR</sequence>
<comment type="caution">
    <text evidence="2">The sequence shown here is derived from an EMBL/GenBank/DDBJ whole genome shotgun (WGS) entry which is preliminary data.</text>
</comment>
<accession>A0A0B2WU48</accession>
<dbReference type="Proteomes" id="UP000030816">
    <property type="component" value="Unassembled WGS sequence"/>
</dbReference>
<organism evidence="2 3">
    <name type="scientific">Metarhizium album (strain ARSEF 1941)</name>
    <dbReference type="NCBI Taxonomy" id="1081103"/>
    <lineage>
        <taxon>Eukaryota</taxon>
        <taxon>Fungi</taxon>
        <taxon>Dikarya</taxon>
        <taxon>Ascomycota</taxon>
        <taxon>Pezizomycotina</taxon>
        <taxon>Sordariomycetes</taxon>
        <taxon>Hypocreomycetidae</taxon>
        <taxon>Hypocreales</taxon>
        <taxon>Clavicipitaceae</taxon>
        <taxon>Metarhizium</taxon>
    </lineage>
</organism>
<feature type="region of interest" description="Disordered" evidence="1">
    <location>
        <begin position="1"/>
        <end position="167"/>
    </location>
</feature>
<dbReference type="EMBL" id="AZHE01000004">
    <property type="protein sequence ID" value="KHN99596.1"/>
    <property type="molecule type" value="Genomic_DNA"/>
</dbReference>